<dbReference type="InterPro" id="IPR029068">
    <property type="entry name" value="Glyas_Bleomycin-R_OHBP_Dase"/>
</dbReference>
<dbReference type="Gene3D" id="3.10.180.10">
    <property type="entry name" value="2,3-Dihydroxybiphenyl 1,2-Dioxygenase, domain 1"/>
    <property type="match status" value="2"/>
</dbReference>
<evidence type="ECO:0000313" key="3">
    <source>
        <dbReference type="Proteomes" id="UP001299970"/>
    </source>
</evidence>
<organism evidence="2 3">
    <name type="scientific">Pseudonocardia alaniniphila</name>
    <dbReference type="NCBI Taxonomy" id="75291"/>
    <lineage>
        <taxon>Bacteria</taxon>
        <taxon>Bacillati</taxon>
        <taxon>Actinomycetota</taxon>
        <taxon>Actinomycetes</taxon>
        <taxon>Pseudonocardiales</taxon>
        <taxon>Pseudonocardiaceae</taxon>
        <taxon>Pseudonocardia</taxon>
    </lineage>
</organism>
<feature type="domain" description="VOC" evidence="1">
    <location>
        <begin position="6"/>
        <end position="132"/>
    </location>
</feature>
<dbReference type="InterPro" id="IPR037523">
    <property type="entry name" value="VOC_core"/>
</dbReference>
<dbReference type="PANTHER" id="PTHR36110">
    <property type="entry name" value="RING-CLEAVING DIOXYGENASE MHQE-RELATED"/>
    <property type="match status" value="1"/>
</dbReference>
<dbReference type="EMBL" id="JAKXMK010000002">
    <property type="protein sequence ID" value="MCH6164475.1"/>
    <property type="molecule type" value="Genomic_DNA"/>
</dbReference>
<sequence length="320" mass="35362">MAHVHGSHHITLSVGSAQEDVDFHVGTLGMRFIKRTVLFDGSLPIYHLYYSNAAGDPSSVVTTFPFRQAGLMGRRGTNQAREVHLAVPSGSLDYWQERLSGRGVEVANAEVLDQRRLLFRHPTGIEYALVGVEGDSRVGWTEGGVPQEHAIHGIYGVGVHVANPENMVEFLSDSFYGKSLVEEGDRVVHQVGQPSQGGSVELVVNRTDEPGTWRYGEGTIHHFAWNAQTLENQDALKFEIEGVGYTDISELKDRKYFKSVYVRTPGGALFELAVTHAEGGWTCDESPQELGSKFQLPDQFEARRTELLDQLEPIQVAASD</sequence>
<keyword evidence="3" id="KW-1185">Reference proteome</keyword>
<protein>
    <submittedName>
        <fullName evidence="2">VOC family protein</fullName>
    </submittedName>
</protein>
<evidence type="ECO:0000259" key="1">
    <source>
        <dbReference type="PROSITE" id="PS51819"/>
    </source>
</evidence>
<dbReference type="SUPFAM" id="SSF54593">
    <property type="entry name" value="Glyoxalase/Bleomycin resistance protein/Dihydroxybiphenyl dioxygenase"/>
    <property type="match status" value="1"/>
</dbReference>
<evidence type="ECO:0000313" key="2">
    <source>
        <dbReference type="EMBL" id="MCH6164475.1"/>
    </source>
</evidence>
<dbReference type="Proteomes" id="UP001299970">
    <property type="component" value="Unassembled WGS sequence"/>
</dbReference>
<feature type="domain" description="VOC" evidence="1">
    <location>
        <begin position="153"/>
        <end position="275"/>
    </location>
</feature>
<dbReference type="PROSITE" id="PS51819">
    <property type="entry name" value="VOC"/>
    <property type="match status" value="2"/>
</dbReference>
<accession>A0ABS9T7G9</accession>
<dbReference type="RefSeq" id="WP_241034334.1">
    <property type="nucleotide sequence ID" value="NZ_BAAAJF010000034.1"/>
</dbReference>
<name>A0ABS9T7G9_9PSEU</name>
<reference evidence="2 3" key="1">
    <citation type="submission" date="2022-03" db="EMBL/GenBank/DDBJ databases">
        <title>Pseudonocardia alaer sp. nov., a novel actinomycete isolated from reed forest soil.</title>
        <authorList>
            <person name="Wang L."/>
        </authorList>
    </citation>
    <scope>NUCLEOTIDE SEQUENCE [LARGE SCALE GENOMIC DNA]</scope>
    <source>
        <strain evidence="2 3">Y-16303</strain>
        <plasmid evidence="2">unnamed</plasmid>
    </source>
</reference>
<dbReference type="PANTHER" id="PTHR36110:SF2">
    <property type="entry name" value="RING-CLEAVING DIOXYGENASE MHQE-RELATED"/>
    <property type="match status" value="1"/>
</dbReference>
<keyword evidence="2" id="KW-0614">Plasmid</keyword>
<proteinExistence type="predicted"/>
<geneLocation type="plasmid" evidence="2">
    <name>unnamed</name>
</geneLocation>
<dbReference type="InterPro" id="IPR052537">
    <property type="entry name" value="Extradiol_RC_dioxygenase"/>
</dbReference>
<comment type="caution">
    <text evidence="2">The sequence shown here is derived from an EMBL/GenBank/DDBJ whole genome shotgun (WGS) entry which is preliminary data.</text>
</comment>
<gene>
    <name evidence="2" type="ORF">MMF94_02170</name>
</gene>